<protein>
    <recommendedName>
        <fullName evidence="2 6">D-ribose pyranase</fullName>
        <ecNumber evidence="2 6">5.4.99.62</ecNumber>
    </recommendedName>
</protein>
<dbReference type="UniPathway" id="UPA00916">
    <property type="reaction ID" value="UER00888"/>
</dbReference>
<dbReference type="InterPro" id="IPR023064">
    <property type="entry name" value="D-ribose_pyranase"/>
</dbReference>
<dbReference type="GO" id="GO:0019303">
    <property type="term" value="P:D-ribose catabolic process"/>
    <property type="evidence" value="ECO:0007669"/>
    <property type="project" value="UniProtKB-UniRule"/>
</dbReference>
<dbReference type="GO" id="GO:0005829">
    <property type="term" value="C:cytosol"/>
    <property type="evidence" value="ECO:0007669"/>
    <property type="project" value="TreeGrafter"/>
</dbReference>
<dbReference type="Proteomes" id="UP000095645">
    <property type="component" value="Unassembled WGS sequence"/>
</dbReference>
<dbReference type="PANTHER" id="PTHR37831">
    <property type="entry name" value="D-RIBOSE PYRANASE"/>
    <property type="match status" value="1"/>
</dbReference>
<evidence type="ECO:0000256" key="3">
    <source>
        <dbReference type="ARBA" id="ARBA00022490"/>
    </source>
</evidence>
<feature type="active site" description="Proton donor" evidence="6">
    <location>
        <position position="20"/>
    </location>
</feature>
<keyword evidence="5 6" id="KW-0119">Carbohydrate metabolism</keyword>
<name>A0A173YKM4_9FIRM</name>
<evidence type="ECO:0000313" key="7">
    <source>
        <dbReference type="EMBL" id="CUN64110.1"/>
    </source>
</evidence>
<comment type="subunit">
    <text evidence="6">Homodecamer.</text>
</comment>
<dbReference type="GO" id="GO:0062193">
    <property type="term" value="F:D-ribose pyranase activity"/>
    <property type="evidence" value="ECO:0007669"/>
    <property type="project" value="UniProtKB-EC"/>
</dbReference>
<dbReference type="InterPro" id="IPR007721">
    <property type="entry name" value="RbsD_FucU"/>
</dbReference>
<feature type="binding site" evidence="6">
    <location>
        <position position="106"/>
    </location>
    <ligand>
        <name>substrate</name>
    </ligand>
</feature>
<dbReference type="GO" id="GO:0048029">
    <property type="term" value="F:monosaccharide binding"/>
    <property type="evidence" value="ECO:0007669"/>
    <property type="project" value="InterPro"/>
</dbReference>
<feature type="binding site" evidence="6">
    <location>
        <position position="28"/>
    </location>
    <ligand>
        <name>substrate</name>
    </ligand>
</feature>
<evidence type="ECO:0000256" key="2">
    <source>
        <dbReference type="ARBA" id="ARBA00012862"/>
    </source>
</evidence>
<dbReference type="NCBIfam" id="NF008761">
    <property type="entry name" value="PRK11797.1"/>
    <property type="match status" value="1"/>
</dbReference>
<gene>
    <name evidence="6 7" type="primary">rbsD</name>
    <name evidence="7" type="ORF">ERS852476_00691</name>
</gene>
<proteinExistence type="inferred from homology"/>
<dbReference type="GO" id="GO:0016872">
    <property type="term" value="F:intramolecular lyase activity"/>
    <property type="evidence" value="ECO:0007669"/>
    <property type="project" value="UniProtKB-UniRule"/>
</dbReference>
<evidence type="ECO:0000256" key="6">
    <source>
        <dbReference type="HAMAP-Rule" id="MF_01661"/>
    </source>
</evidence>
<feature type="binding site" evidence="6">
    <location>
        <begin position="128"/>
        <end position="130"/>
    </location>
    <ligand>
        <name>substrate</name>
    </ligand>
</feature>
<dbReference type="Gene3D" id="3.40.1650.10">
    <property type="entry name" value="RbsD-like domain"/>
    <property type="match status" value="1"/>
</dbReference>
<dbReference type="SUPFAM" id="SSF102546">
    <property type="entry name" value="RbsD-like"/>
    <property type="match status" value="1"/>
</dbReference>
<accession>A0A173YKM4</accession>
<sequence length="140" mass="15633">MKRLGILNSDIARVLAYMGHTDTLAIGDCGLPVPDTTERIDLAIEFGKPSFMDVLKPVSNDMKIEKIVLAEEICEQNPEMLEKIEQLLKKIEQETGKKIEIEFVSHTELKKRTANCKAVIRSGEITPYANIILQSGCIFG</sequence>
<organism evidence="7 8">
    <name type="scientific">Blautia obeum</name>
    <dbReference type="NCBI Taxonomy" id="40520"/>
    <lineage>
        <taxon>Bacteria</taxon>
        <taxon>Bacillati</taxon>
        <taxon>Bacillota</taxon>
        <taxon>Clostridia</taxon>
        <taxon>Lachnospirales</taxon>
        <taxon>Lachnospiraceae</taxon>
        <taxon>Blautia</taxon>
    </lineage>
</organism>
<comment type="function">
    <text evidence="6">Catalyzes the interconversion of beta-pyran and beta-furan forms of D-ribose.</text>
</comment>
<dbReference type="EC" id="5.4.99.62" evidence="2 6"/>
<dbReference type="InterPro" id="IPR023750">
    <property type="entry name" value="RbsD-like_sf"/>
</dbReference>
<keyword evidence="3 6" id="KW-0963">Cytoplasm</keyword>
<dbReference type="EMBL" id="CYZP01000004">
    <property type="protein sequence ID" value="CUN64110.1"/>
    <property type="molecule type" value="Genomic_DNA"/>
</dbReference>
<evidence type="ECO:0000256" key="1">
    <source>
        <dbReference type="ARBA" id="ARBA00000223"/>
    </source>
</evidence>
<dbReference type="Pfam" id="PF05025">
    <property type="entry name" value="RbsD_FucU"/>
    <property type="match status" value="1"/>
</dbReference>
<evidence type="ECO:0000256" key="5">
    <source>
        <dbReference type="ARBA" id="ARBA00023277"/>
    </source>
</evidence>
<comment type="similarity">
    <text evidence="6">Belongs to the RbsD / FucU family. RbsD subfamily.</text>
</comment>
<evidence type="ECO:0000313" key="8">
    <source>
        <dbReference type="Proteomes" id="UP000095645"/>
    </source>
</evidence>
<dbReference type="PANTHER" id="PTHR37831:SF1">
    <property type="entry name" value="D-RIBOSE PYRANASE"/>
    <property type="match status" value="1"/>
</dbReference>
<comment type="catalytic activity">
    <reaction evidence="1 6">
        <text>beta-D-ribopyranose = beta-D-ribofuranose</text>
        <dbReference type="Rhea" id="RHEA:25432"/>
        <dbReference type="ChEBI" id="CHEBI:27476"/>
        <dbReference type="ChEBI" id="CHEBI:47002"/>
        <dbReference type="EC" id="5.4.99.62"/>
    </reaction>
</comment>
<dbReference type="RefSeq" id="WP_026648174.1">
    <property type="nucleotide sequence ID" value="NZ_CYZP01000004.1"/>
</dbReference>
<comment type="pathway">
    <text evidence="6">Carbohydrate metabolism; D-ribose degradation; D-ribose 5-phosphate from beta-D-ribopyranose: step 1/2.</text>
</comment>
<dbReference type="AlphaFoldDB" id="A0A173YKM4"/>
<reference evidence="7 8" key="1">
    <citation type="submission" date="2015-09" db="EMBL/GenBank/DDBJ databases">
        <authorList>
            <consortium name="Pathogen Informatics"/>
        </authorList>
    </citation>
    <scope>NUCLEOTIDE SEQUENCE [LARGE SCALE GENOMIC DNA]</scope>
    <source>
        <strain evidence="7 8">2789STDY5834861</strain>
    </source>
</reference>
<evidence type="ECO:0000256" key="4">
    <source>
        <dbReference type="ARBA" id="ARBA00023235"/>
    </source>
</evidence>
<comment type="subcellular location">
    <subcellularLocation>
        <location evidence="6">Cytoplasm</location>
    </subcellularLocation>
</comment>
<dbReference type="HAMAP" id="MF_01661">
    <property type="entry name" value="D_rib_pyranase"/>
    <property type="match status" value="1"/>
</dbReference>
<keyword evidence="4 6" id="KW-0413">Isomerase</keyword>